<dbReference type="NCBIfam" id="TIGR00254">
    <property type="entry name" value="GGDEF"/>
    <property type="match status" value="1"/>
</dbReference>
<evidence type="ECO:0000313" key="3">
    <source>
        <dbReference type="EMBL" id="MEZ8194159.1"/>
    </source>
</evidence>
<dbReference type="RefSeq" id="WP_113798529.1">
    <property type="nucleotide sequence ID" value="NZ_AP025473.1"/>
</dbReference>
<comment type="caution">
    <text evidence="3">The sequence shown here is derived from an EMBL/GenBank/DDBJ whole genome shotgun (WGS) entry which is preliminary data.</text>
</comment>
<dbReference type="InterPro" id="IPR043128">
    <property type="entry name" value="Rev_trsase/Diguanyl_cyclase"/>
</dbReference>
<keyword evidence="1" id="KW-0812">Transmembrane</keyword>
<sequence>MSVEQAYYFSVALINLVFALAGTRVKELESNSHSIQFFMISFLAYFVSWFIYVFEVNIFLEILAAVSASIFVWGMVVFSSRRCGVNLPWVVPVGMFCLQVLAQIYALMVSDLKSYLHVSSVFLPIAFCAISYMFLKLKVKRHPSDIIVGYAFLFMTVVIIGRSILLEVSPDLFARSSLYSQIIWPAFCTTVGVFTLLSYTEEAQIELEKESNTDLLTGLYNRRMFDTKLTNGLDYMAHTSHFGVLIYFDLDGFKPINDQLGHYIGDEVLVELGARLKRSAQRHEVLARLGGDEFALLHTHLGKSEEQAKEKAEKLALKMQKLVNIPIQYEQHTIKVSSSIGVHMIAPGNQSEKDILTKADAAMYQSKAIKKGSITFSGNVVKV</sequence>
<dbReference type="InterPro" id="IPR029787">
    <property type="entry name" value="Nucleotide_cyclase"/>
</dbReference>
<dbReference type="SUPFAM" id="SSF55073">
    <property type="entry name" value="Nucleotide cyclase"/>
    <property type="match status" value="1"/>
</dbReference>
<dbReference type="Pfam" id="PF00990">
    <property type="entry name" value="GGDEF"/>
    <property type="match status" value="1"/>
</dbReference>
<dbReference type="Proteomes" id="UP001569153">
    <property type="component" value="Unassembled WGS sequence"/>
</dbReference>
<keyword evidence="1" id="KW-1133">Transmembrane helix</keyword>
<dbReference type="PANTHER" id="PTHR46663:SF2">
    <property type="entry name" value="GGDEF DOMAIN-CONTAINING PROTEIN"/>
    <property type="match status" value="1"/>
</dbReference>
<evidence type="ECO:0000259" key="2">
    <source>
        <dbReference type="PROSITE" id="PS50887"/>
    </source>
</evidence>
<feature type="transmembrane region" description="Helical" evidence="1">
    <location>
        <begin position="114"/>
        <end position="135"/>
    </location>
</feature>
<protein>
    <submittedName>
        <fullName evidence="3">GGDEF domain-containing protein</fullName>
    </submittedName>
</protein>
<dbReference type="InterPro" id="IPR000160">
    <property type="entry name" value="GGDEF_dom"/>
</dbReference>
<evidence type="ECO:0000313" key="4">
    <source>
        <dbReference type="Proteomes" id="UP001569153"/>
    </source>
</evidence>
<feature type="transmembrane region" description="Helical" evidence="1">
    <location>
        <begin position="58"/>
        <end position="77"/>
    </location>
</feature>
<proteinExistence type="predicted"/>
<feature type="transmembrane region" description="Helical" evidence="1">
    <location>
        <begin position="147"/>
        <end position="166"/>
    </location>
</feature>
<dbReference type="SMART" id="SM00267">
    <property type="entry name" value="GGDEF"/>
    <property type="match status" value="1"/>
</dbReference>
<feature type="domain" description="GGDEF" evidence="2">
    <location>
        <begin position="241"/>
        <end position="379"/>
    </location>
</feature>
<gene>
    <name evidence="3" type="ORF">ACED38_04565</name>
</gene>
<organism evidence="3 4">
    <name type="scientific">Vibrio cortegadensis</name>
    <dbReference type="NCBI Taxonomy" id="1328770"/>
    <lineage>
        <taxon>Bacteria</taxon>
        <taxon>Pseudomonadati</taxon>
        <taxon>Pseudomonadota</taxon>
        <taxon>Gammaproteobacteria</taxon>
        <taxon>Vibrionales</taxon>
        <taxon>Vibrionaceae</taxon>
        <taxon>Vibrio</taxon>
    </lineage>
</organism>
<name>A0ABV4M354_9VIBR</name>
<evidence type="ECO:0000256" key="1">
    <source>
        <dbReference type="SAM" id="Phobius"/>
    </source>
</evidence>
<dbReference type="EMBL" id="JBGOOT010000002">
    <property type="protein sequence ID" value="MEZ8194159.1"/>
    <property type="molecule type" value="Genomic_DNA"/>
</dbReference>
<accession>A0ABV4M354</accession>
<dbReference type="InterPro" id="IPR052163">
    <property type="entry name" value="DGC-Regulatory_Protein"/>
</dbReference>
<keyword evidence="4" id="KW-1185">Reference proteome</keyword>
<feature type="transmembrane region" description="Helical" evidence="1">
    <location>
        <begin position="89"/>
        <end position="108"/>
    </location>
</feature>
<feature type="transmembrane region" description="Helical" evidence="1">
    <location>
        <begin position="35"/>
        <end position="52"/>
    </location>
</feature>
<feature type="transmembrane region" description="Helical" evidence="1">
    <location>
        <begin position="6"/>
        <end position="23"/>
    </location>
</feature>
<keyword evidence="1" id="KW-0472">Membrane</keyword>
<dbReference type="CDD" id="cd01949">
    <property type="entry name" value="GGDEF"/>
    <property type="match status" value="1"/>
</dbReference>
<feature type="transmembrane region" description="Helical" evidence="1">
    <location>
        <begin position="178"/>
        <end position="199"/>
    </location>
</feature>
<dbReference type="PROSITE" id="PS50887">
    <property type="entry name" value="GGDEF"/>
    <property type="match status" value="1"/>
</dbReference>
<dbReference type="PANTHER" id="PTHR46663">
    <property type="entry name" value="DIGUANYLATE CYCLASE DGCT-RELATED"/>
    <property type="match status" value="1"/>
</dbReference>
<reference evidence="3 4" key="1">
    <citation type="submission" date="2024-06" db="EMBL/GenBank/DDBJ databases">
        <authorList>
            <person name="Steensen K."/>
            <person name="Seneca J."/>
            <person name="Bartlau N."/>
            <person name="Yu A.X."/>
            <person name="Polz M.F."/>
        </authorList>
    </citation>
    <scope>NUCLEOTIDE SEQUENCE [LARGE SCALE GENOMIC DNA]</scope>
    <source>
        <strain evidence="3 4">FF146</strain>
    </source>
</reference>
<dbReference type="Gene3D" id="3.30.70.270">
    <property type="match status" value="1"/>
</dbReference>